<dbReference type="SUPFAM" id="SSF53092">
    <property type="entry name" value="Creatinase/prolidase N-terminal domain"/>
    <property type="match status" value="1"/>
</dbReference>
<dbReference type="Gene3D" id="3.40.350.10">
    <property type="entry name" value="Creatinase/prolidase N-terminal domain"/>
    <property type="match status" value="1"/>
</dbReference>
<dbReference type="Pfam" id="PF01321">
    <property type="entry name" value="Creatinase_N"/>
    <property type="match status" value="1"/>
</dbReference>
<dbReference type="PANTHER" id="PTHR46112">
    <property type="entry name" value="AMINOPEPTIDASE"/>
    <property type="match status" value="1"/>
</dbReference>
<dbReference type="EMBL" id="CP000473">
    <property type="protein sequence ID" value="ABJ87571.1"/>
    <property type="molecule type" value="Genomic_DNA"/>
</dbReference>
<dbReference type="PANTHER" id="PTHR46112:SF3">
    <property type="entry name" value="AMINOPEPTIDASE YPDF"/>
    <property type="match status" value="1"/>
</dbReference>
<protein>
    <submittedName>
        <fullName evidence="2">Putative metal-dependent dipeptidase</fullName>
    </submittedName>
</protein>
<sequence length="162" mass="18098">MQAPQTTETSPETYRARVAKLQEAMKEFGLHAIVLESGPAMMYLTGVRWGRSERTFSAVLTQKGDPAWVLPGFEEMRARELIQPGQDIRVWQEDESPYQRIAEIIKDRGIAAGRVGMEESVRFFVFDGVRKQTAKLEYVSAQPALKAAGVDLTAPAGRGRKQ</sequence>
<dbReference type="KEGG" id="sus:Acid_6649"/>
<evidence type="ECO:0000259" key="1">
    <source>
        <dbReference type="Pfam" id="PF01321"/>
    </source>
</evidence>
<dbReference type="OrthoDB" id="9806388at2"/>
<organism evidence="2">
    <name type="scientific">Solibacter usitatus (strain Ellin6076)</name>
    <dbReference type="NCBI Taxonomy" id="234267"/>
    <lineage>
        <taxon>Bacteria</taxon>
        <taxon>Pseudomonadati</taxon>
        <taxon>Acidobacteriota</taxon>
        <taxon>Terriglobia</taxon>
        <taxon>Bryobacterales</taxon>
        <taxon>Solibacteraceae</taxon>
        <taxon>Candidatus Solibacter</taxon>
    </lineage>
</organism>
<dbReference type="InterPro" id="IPR050659">
    <property type="entry name" value="Peptidase_M24B"/>
</dbReference>
<dbReference type="HOGENOM" id="CLU_1634286_0_0_0"/>
<gene>
    <name evidence="2" type="ordered locus">Acid_6649</name>
</gene>
<dbReference type="InterPro" id="IPR000587">
    <property type="entry name" value="Creatinase_N"/>
</dbReference>
<dbReference type="InterPro" id="IPR029149">
    <property type="entry name" value="Creatin/AminoP/Spt16_N"/>
</dbReference>
<dbReference type="AlphaFoldDB" id="Q01RZ9"/>
<reference evidence="2" key="1">
    <citation type="submission" date="2006-10" db="EMBL/GenBank/DDBJ databases">
        <title>Complete sequence of Solibacter usitatus Ellin6076.</title>
        <authorList>
            <consortium name="US DOE Joint Genome Institute"/>
            <person name="Copeland A."/>
            <person name="Lucas S."/>
            <person name="Lapidus A."/>
            <person name="Barry K."/>
            <person name="Detter J.C."/>
            <person name="Glavina del Rio T."/>
            <person name="Hammon N."/>
            <person name="Israni S."/>
            <person name="Dalin E."/>
            <person name="Tice H."/>
            <person name="Pitluck S."/>
            <person name="Thompson L.S."/>
            <person name="Brettin T."/>
            <person name="Bruce D."/>
            <person name="Han C."/>
            <person name="Tapia R."/>
            <person name="Gilna P."/>
            <person name="Schmutz J."/>
            <person name="Larimer F."/>
            <person name="Land M."/>
            <person name="Hauser L."/>
            <person name="Kyrpides N."/>
            <person name="Mikhailova N."/>
            <person name="Janssen P.H."/>
            <person name="Kuske C.R."/>
            <person name="Richardson P."/>
        </authorList>
    </citation>
    <scope>NUCLEOTIDE SEQUENCE</scope>
    <source>
        <strain evidence="2">Ellin6076</strain>
    </source>
</reference>
<feature type="domain" description="Creatinase N-terminal" evidence="1">
    <location>
        <begin position="17"/>
        <end position="146"/>
    </location>
</feature>
<proteinExistence type="predicted"/>
<dbReference type="STRING" id="234267.Acid_6649"/>
<accession>Q01RZ9</accession>
<dbReference type="eggNOG" id="COG0006">
    <property type="taxonomic scope" value="Bacteria"/>
</dbReference>
<evidence type="ECO:0000313" key="2">
    <source>
        <dbReference type="EMBL" id="ABJ87571.1"/>
    </source>
</evidence>
<name>Q01RZ9_SOLUE</name>
<dbReference type="InParanoid" id="Q01RZ9"/>